<feature type="transmembrane region" description="Helical" evidence="1">
    <location>
        <begin position="6"/>
        <end position="25"/>
    </location>
</feature>
<feature type="transmembrane region" description="Helical" evidence="1">
    <location>
        <begin position="191"/>
        <end position="214"/>
    </location>
</feature>
<keyword evidence="1" id="KW-1133">Transmembrane helix</keyword>
<keyword evidence="1" id="KW-0472">Membrane</keyword>
<feature type="transmembrane region" description="Helical" evidence="1">
    <location>
        <begin position="253"/>
        <end position="273"/>
    </location>
</feature>
<feature type="transmembrane region" description="Helical" evidence="1">
    <location>
        <begin position="280"/>
        <end position="296"/>
    </location>
</feature>
<gene>
    <name evidence="2" type="ORF">IPP00_09450</name>
</gene>
<comment type="caution">
    <text evidence="2">The sequence shown here is derived from an EMBL/GenBank/DDBJ whole genome shotgun (WGS) entry which is preliminary data.</text>
</comment>
<evidence type="ECO:0000256" key="1">
    <source>
        <dbReference type="SAM" id="Phobius"/>
    </source>
</evidence>
<feature type="transmembrane region" description="Helical" evidence="1">
    <location>
        <begin position="60"/>
        <end position="81"/>
    </location>
</feature>
<feature type="transmembrane region" description="Helical" evidence="1">
    <location>
        <begin position="32"/>
        <end position="54"/>
    </location>
</feature>
<keyword evidence="1" id="KW-0812">Transmembrane</keyword>
<feature type="transmembrane region" description="Helical" evidence="1">
    <location>
        <begin position="333"/>
        <end position="354"/>
    </location>
</feature>
<feature type="transmembrane region" description="Helical" evidence="1">
    <location>
        <begin position="302"/>
        <end position="321"/>
    </location>
</feature>
<feature type="transmembrane region" description="Helical" evidence="1">
    <location>
        <begin position="221"/>
        <end position="241"/>
    </location>
</feature>
<feature type="transmembrane region" description="Helical" evidence="1">
    <location>
        <begin position="448"/>
        <end position="470"/>
    </location>
</feature>
<name>A0A9D7T7Q0_9MICO</name>
<feature type="transmembrane region" description="Helical" evidence="1">
    <location>
        <begin position="409"/>
        <end position="428"/>
    </location>
</feature>
<evidence type="ECO:0000313" key="2">
    <source>
        <dbReference type="EMBL" id="MBL0004192.1"/>
    </source>
</evidence>
<proteinExistence type="predicted"/>
<sequence length="664" mass="69625">MSWPQLLPAVLVAVAVFFVPGAVLLRSVGIGWLTAVLAAPAVSVAVIIAAGLGVRAVGVGWSAVTGLIAVVLVVALGLGAARAIRSRWPAARASAAEAAPLRAVLAVGAVSLAAAYLVLAGGAASPMAIPQMPDVIFHLGAVEWMVRHGSASALDTYQYAQLDSPLTYPGAFHAVTAATVAWTGLPVTATWHALLIVVVGLVWPFGVMLLARVVLGRGTGILVAAGLLTLVFTSFPTRFLAWGPLWSNLLANALLPAVLAGALCAVAPSAMLAERAFASGRVRAVGYAALGLLVLLGTQPNAVASGVVIGLTVVAAALPQWRHALGGRWGARFVRLPWFLLMVAAAVMASTRFIPTKMYVINSHVRATWALAGSQAATLFDGSWLESGSVVVLVLVGAVWLARDRNRRWLVVSLALFIAIFLLLYAVNGPVVRQLTWLWWNDHYRVRAALVLPAVLCATAGAVVIGGWVARRRPDPPRVRQGLIALAAVAVVAALGCGIPVHREVVEATYEEDSADYSWVLPREYAALSQLAAFVPSGSVVAANPYRGGMFFYVAGGTEVLYPTENSLQLPDRRLLGTSLQAVTSMPDVCAASRRQRVDYVLTGGDMHIWGVLDHTPEYSGVDSAAYDPDFKVVAEAGPYALRRVPDCSTAAPGSGFIGPVTIP</sequence>
<protein>
    <submittedName>
        <fullName evidence="2">Uncharacterized protein</fullName>
    </submittedName>
</protein>
<feature type="transmembrane region" description="Helical" evidence="1">
    <location>
        <begin position="101"/>
        <end position="124"/>
    </location>
</feature>
<dbReference type="EMBL" id="JADKGK010000020">
    <property type="protein sequence ID" value="MBL0004192.1"/>
    <property type="molecule type" value="Genomic_DNA"/>
</dbReference>
<reference evidence="2" key="1">
    <citation type="submission" date="2020-10" db="EMBL/GenBank/DDBJ databases">
        <title>Connecting structure to function with the recovery of over 1000 high-quality activated sludge metagenome-assembled genomes encoding full-length rRNA genes using long-read sequencing.</title>
        <authorList>
            <person name="Singleton C.M."/>
            <person name="Petriglieri F."/>
            <person name="Kristensen J.M."/>
            <person name="Kirkegaard R.H."/>
            <person name="Michaelsen T.Y."/>
            <person name="Andersen M.H."/>
            <person name="Karst S.M."/>
            <person name="Dueholm M.S."/>
            <person name="Nielsen P.H."/>
            <person name="Albertsen M."/>
        </authorList>
    </citation>
    <scope>NUCLEOTIDE SEQUENCE</scope>
    <source>
        <strain evidence="2">Ribe_18-Q3-R11-54_MAXAC.001</strain>
    </source>
</reference>
<dbReference type="InterPro" id="IPR046671">
    <property type="entry name" value="DUF6541"/>
</dbReference>
<dbReference type="AlphaFoldDB" id="A0A9D7T7Q0"/>
<feature type="transmembrane region" description="Helical" evidence="1">
    <location>
        <begin position="482"/>
        <end position="501"/>
    </location>
</feature>
<dbReference type="Pfam" id="PF20176">
    <property type="entry name" value="DUF6541"/>
    <property type="match status" value="1"/>
</dbReference>
<feature type="transmembrane region" description="Helical" evidence="1">
    <location>
        <begin position="384"/>
        <end position="402"/>
    </location>
</feature>
<dbReference type="Proteomes" id="UP000886632">
    <property type="component" value="Unassembled WGS sequence"/>
</dbReference>
<accession>A0A9D7T7Q0</accession>
<evidence type="ECO:0000313" key="3">
    <source>
        <dbReference type="Proteomes" id="UP000886632"/>
    </source>
</evidence>
<organism evidence="2 3">
    <name type="scientific">Candidatus Phosphoribacter hodrii</name>
    <dbReference type="NCBI Taxonomy" id="2953743"/>
    <lineage>
        <taxon>Bacteria</taxon>
        <taxon>Bacillati</taxon>
        <taxon>Actinomycetota</taxon>
        <taxon>Actinomycetes</taxon>
        <taxon>Micrococcales</taxon>
        <taxon>Dermatophilaceae</taxon>
        <taxon>Candidatus Phosphoribacter</taxon>
    </lineage>
</organism>